<dbReference type="OrthoDB" id="8235971at2"/>
<dbReference type="EMBL" id="SNYH01000003">
    <property type="protein sequence ID" value="TDQ27829.1"/>
    <property type="molecule type" value="Genomic_DNA"/>
</dbReference>
<dbReference type="RefSeq" id="WP_133535802.1">
    <property type="nucleotide sequence ID" value="NZ_SNYH01000003.1"/>
</dbReference>
<dbReference type="Proteomes" id="UP000295390">
    <property type="component" value="Unassembled WGS sequence"/>
</dbReference>
<evidence type="ECO:0000313" key="1">
    <source>
        <dbReference type="EMBL" id="TDQ27829.1"/>
    </source>
</evidence>
<dbReference type="AlphaFoldDB" id="A0A4R6TGI4"/>
<accession>A0A4R6TGI4</accession>
<sequence length="259" mass="30046">MKTFIAFFDVLGFKEFIYNNDLTEAKRLFNHLLRDSQTAISGEKYIKINSGMIVPDLKNQKVNCLHVSDSIIFWTNTDSEEDFKELVEVCYSFYWRSLQATFPLRGCLTYGEIDFNPSTIKNDNGIDFYNYSLIGKGLVDAYIKSDNIEYAGCILDELAIEKVSDSLINDLIYDQKICMYKVPYKNGENYEHVFRPIKGDHNDVSFRNTAQSIKGLFTYASKTELTNMPESVKKKMNNTIDFISFFRETDRDLKNPNKK</sequence>
<protein>
    <recommendedName>
        <fullName evidence="3">Guanylate cyclase domain-containing protein</fullName>
    </recommendedName>
</protein>
<evidence type="ECO:0008006" key="3">
    <source>
        <dbReference type="Google" id="ProtNLM"/>
    </source>
</evidence>
<organism evidence="1 2">
    <name type="scientific">Tenacibaculum caenipelagi</name>
    <dbReference type="NCBI Taxonomy" id="1325435"/>
    <lineage>
        <taxon>Bacteria</taxon>
        <taxon>Pseudomonadati</taxon>
        <taxon>Bacteroidota</taxon>
        <taxon>Flavobacteriia</taxon>
        <taxon>Flavobacteriales</taxon>
        <taxon>Flavobacteriaceae</taxon>
        <taxon>Tenacibaculum</taxon>
    </lineage>
</organism>
<evidence type="ECO:0000313" key="2">
    <source>
        <dbReference type="Proteomes" id="UP000295390"/>
    </source>
</evidence>
<gene>
    <name evidence="1" type="ORF">DFQ07_1685</name>
</gene>
<comment type="caution">
    <text evidence="1">The sequence shown here is derived from an EMBL/GenBank/DDBJ whole genome shotgun (WGS) entry which is preliminary data.</text>
</comment>
<proteinExistence type="predicted"/>
<reference evidence="1 2" key="1">
    <citation type="submission" date="2019-03" db="EMBL/GenBank/DDBJ databases">
        <title>Genomic Encyclopedia of Type Strains, Phase III (KMG-III): the genomes of soil and plant-associated and newly described type strains.</title>
        <authorList>
            <person name="Whitman W."/>
        </authorList>
    </citation>
    <scope>NUCLEOTIDE SEQUENCE [LARGE SCALE GENOMIC DNA]</scope>
    <source>
        <strain evidence="1 2">CECT 8283</strain>
    </source>
</reference>
<keyword evidence="2" id="KW-1185">Reference proteome</keyword>
<name>A0A4R6TGI4_9FLAO</name>